<protein>
    <submittedName>
        <fullName evidence="1">Uncharacterized protein</fullName>
    </submittedName>
</protein>
<dbReference type="AlphaFoldDB" id="A4JVT6"/>
<name>A4JVT6_BURVG</name>
<gene>
    <name evidence="1" type="ordered locus">Bcep1808_7514</name>
</gene>
<dbReference type="HOGENOM" id="CLU_2300563_0_0_4"/>
<geneLocation type="plasmid" evidence="1 2">
    <name>pBVIE03</name>
</geneLocation>
<organism evidence="1 2">
    <name type="scientific">Burkholderia vietnamiensis (strain G4 / LMG 22486)</name>
    <name type="common">Burkholderia cepacia (strain R1808)</name>
    <dbReference type="NCBI Taxonomy" id="269482"/>
    <lineage>
        <taxon>Bacteria</taxon>
        <taxon>Pseudomonadati</taxon>
        <taxon>Pseudomonadota</taxon>
        <taxon>Betaproteobacteria</taxon>
        <taxon>Burkholderiales</taxon>
        <taxon>Burkholderiaceae</taxon>
        <taxon>Burkholderia</taxon>
        <taxon>Burkholderia cepacia complex</taxon>
    </lineage>
</organism>
<sequence length="100" mass="10980">MLENAAKSIGEKLVWSSDEDIAPRIASSNETFNPQADDAMAFRLQVGNNIRLDFMDNGQFATAKLGDIYELEKVENHDKRAAGRAAIVKVAAERGKSIID</sequence>
<dbReference type="Proteomes" id="UP000002287">
    <property type="component" value="Plasmid pBVIE03"/>
</dbReference>
<dbReference type="KEGG" id="bvi:Bcep1808_7514"/>
<dbReference type="EMBL" id="CP000619">
    <property type="protein sequence ID" value="ABO60389.1"/>
    <property type="molecule type" value="Genomic_DNA"/>
</dbReference>
<evidence type="ECO:0000313" key="2">
    <source>
        <dbReference type="Proteomes" id="UP000002287"/>
    </source>
</evidence>
<proteinExistence type="predicted"/>
<evidence type="ECO:0000313" key="1">
    <source>
        <dbReference type="EMBL" id="ABO60389.1"/>
    </source>
</evidence>
<accession>A4JVT6</accession>
<reference evidence="1 2" key="1">
    <citation type="submission" date="2007-03" db="EMBL/GenBank/DDBJ databases">
        <title>Complete sequence of plasmid pBVIE03 of Burkholderia vietnamiensis G4.</title>
        <authorList>
            <consortium name="US DOE Joint Genome Institute"/>
            <person name="Copeland A."/>
            <person name="Lucas S."/>
            <person name="Lapidus A."/>
            <person name="Barry K."/>
            <person name="Detter J.C."/>
            <person name="Glavina del Rio T."/>
            <person name="Hammon N."/>
            <person name="Israni S."/>
            <person name="Dalin E."/>
            <person name="Tice H."/>
            <person name="Pitluck S."/>
            <person name="Chain P."/>
            <person name="Malfatti S."/>
            <person name="Shin M."/>
            <person name="Vergez L."/>
            <person name="Schmutz J."/>
            <person name="Larimer F."/>
            <person name="Land M."/>
            <person name="Hauser L."/>
            <person name="Kyrpides N."/>
            <person name="Tiedje J."/>
            <person name="Richardson P."/>
        </authorList>
    </citation>
    <scope>NUCLEOTIDE SEQUENCE [LARGE SCALE GENOMIC DNA]</scope>
    <source>
        <strain evidence="2">G4 / LMG 22486</strain>
        <plasmid evidence="1 2">pBVIE03</plasmid>
    </source>
</reference>
<keyword evidence="1" id="KW-0614">Plasmid</keyword>